<evidence type="ECO:0000256" key="3">
    <source>
        <dbReference type="ARBA" id="ARBA00022801"/>
    </source>
</evidence>
<dbReference type="RefSeq" id="WP_095606336.1">
    <property type="nucleotide sequence ID" value="NZ_NSKE01000005.1"/>
</dbReference>
<name>A0A2A2GBI8_9BACT</name>
<dbReference type="CDD" id="cd00401">
    <property type="entry name" value="SAHH"/>
    <property type="match status" value="1"/>
</dbReference>
<keyword evidence="4 5" id="KW-0520">NAD</keyword>
<feature type="binding site" evidence="5 6">
    <location>
        <position position="61"/>
    </location>
    <ligand>
        <name>substrate</name>
    </ligand>
</feature>
<comment type="cofactor">
    <cofactor evidence="5 7 8">
        <name>NAD(+)</name>
        <dbReference type="ChEBI" id="CHEBI:57540"/>
    </cofactor>
    <text evidence="5 7 8">Binds 1 NAD(+) per subunit.</text>
</comment>
<dbReference type="GO" id="GO:0033353">
    <property type="term" value="P:S-adenosylmethionine cycle"/>
    <property type="evidence" value="ECO:0007669"/>
    <property type="project" value="TreeGrafter"/>
</dbReference>
<feature type="binding site" evidence="5 7">
    <location>
        <begin position="162"/>
        <end position="164"/>
    </location>
    <ligand>
        <name>NAD(+)</name>
        <dbReference type="ChEBI" id="CHEBI:57540"/>
    </ligand>
</feature>
<feature type="binding site" evidence="5">
    <location>
        <begin position="225"/>
        <end position="230"/>
    </location>
    <ligand>
        <name>NAD(+)</name>
        <dbReference type="ChEBI" id="CHEBI:57540"/>
    </ligand>
</feature>
<feature type="binding site" evidence="5">
    <location>
        <position position="283"/>
    </location>
    <ligand>
        <name>NAD(+)</name>
        <dbReference type="ChEBI" id="CHEBI:57540"/>
    </ligand>
</feature>
<keyword evidence="12" id="KW-1185">Reference proteome</keyword>
<feature type="binding site" evidence="5 6">
    <location>
        <position position="195"/>
    </location>
    <ligand>
        <name>substrate</name>
    </ligand>
</feature>
<accession>A0A2A2GBI8</accession>
<evidence type="ECO:0000256" key="6">
    <source>
        <dbReference type="PIRSR" id="PIRSR001109-1"/>
    </source>
</evidence>
<comment type="subcellular location">
    <subcellularLocation>
        <location evidence="5">Cytoplasm</location>
    </subcellularLocation>
</comment>
<dbReference type="InterPro" id="IPR015878">
    <property type="entry name" value="Ado_hCys_hydrolase_NAD-bd"/>
</dbReference>
<evidence type="ECO:0000313" key="12">
    <source>
        <dbReference type="Proteomes" id="UP000218831"/>
    </source>
</evidence>
<evidence type="ECO:0000256" key="7">
    <source>
        <dbReference type="PIRSR" id="PIRSR001109-2"/>
    </source>
</evidence>
<dbReference type="Gene3D" id="3.40.50.1480">
    <property type="entry name" value="Adenosylhomocysteinase-like"/>
    <property type="match status" value="1"/>
</dbReference>
<feature type="binding site" evidence="5 7">
    <location>
        <begin position="304"/>
        <end position="306"/>
    </location>
    <ligand>
        <name>NAD(+)</name>
        <dbReference type="ChEBI" id="CHEBI:57540"/>
    </ligand>
</feature>
<dbReference type="SUPFAM" id="SSF52283">
    <property type="entry name" value="Formate/glycerate dehydrogenase catalytic domain-like"/>
    <property type="match status" value="1"/>
</dbReference>
<dbReference type="PROSITE" id="PS00738">
    <property type="entry name" value="ADOHCYASE_1"/>
    <property type="match status" value="1"/>
</dbReference>
<proteinExistence type="inferred from homology"/>
<dbReference type="GO" id="GO:0071269">
    <property type="term" value="P:L-homocysteine biosynthetic process"/>
    <property type="evidence" value="ECO:0007669"/>
    <property type="project" value="UniProtKB-UniRule"/>
</dbReference>
<feature type="binding site" evidence="5 6">
    <location>
        <position position="191"/>
    </location>
    <ligand>
        <name>substrate</name>
    </ligand>
</feature>
<dbReference type="AlphaFoldDB" id="A0A2A2GBI8"/>
<dbReference type="SMART" id="SM00997">
    <property type="entry name" value="AdoHcyase_NAD"/>
    <property type="match status" value="1"/>
</dbReference>
<dbReference type="SMART" id="SM00996">
    <property type="entry name" value="AdoHcyase"/>
    <property type="match status" value="1"/>
</dbReference>
<evidence type="ECO:0000256" key="2">
    <source>
        <dbReference type="ARBA" id="ARBA00022563"/>
    </source>
</evidence>
<keyword evidence="3 5" id="KW-0378">Hydrolase</keyword>
<dbReference type="PANTHER" id="PTHR23420">
    <property type="entry name" value="ADENOSYLHOMOCYSTEINASE"/>
    <property type="match status" value="1"/>
</dbReference>
<feature type="binding site" evidence="7">
    <location>
        <begin position="227"/>
        <end position="232"/>
    </location>
    <ligand>
        <name>NAD(+)</name>
        <dbReference type="ChEBI" id="CHEBI:57540"/>
    </ligand>
</feature>
<keyword evidence="5" id="KW-0963">Cytoplasm</keyword>
<evidence type="ECO:0000256" key="8">
    <source>
        <dbReference type="RuleBase" id="RU000548"/>
    </source>
</evidence>
<dbReference type="Proteomes" id="UP000218831">
    <property type="component" value="Unassembled WGS sequence"/>
</dbReference>
<dbReference type="InterPro" id="IPR000043">
    <property type="entry name" value="Adenosylhomocysteinase-like"/>
</dbReference>
<feature type="domain" description="S-adenosyl-L-homocysteine hydrolase NAD binding" evidence="10">
    <location>
        <begin position="196"/>
        <end position="357"/>
    </location>
</feature>
<reference evidence="11 12" key="1">
    <citation type="submission" date="2017-08" db="EMBL/GenBank/DDBJ databases">
        <title>Aliifodinibius alkalisoli sp. nov., isolated from saline alkaline soil.</title>
        <authorList>
            <person name="Liu D."/>
            <person name="Zhang G."/>
        </authorList>
    </citation>
    <scope>NUCLEOTIDE SEQUENCE [LARGE SCALE GENOMIC DNA]</scope>
    <source>
        <strain evidence="11 12">WN023</strain>
    </source>
</reference>
<feature type="binding site" evidence="5 6">
    <location>
        <position position="136"/>
    </location>
    <ligand>
        <name>substrate</name>
    </ligand>
</feature>
<dbReference type="PROSITE" id="PS00739">
    <property type="entry name" value="ADOHCYASE_2"/>
    <property type="match status" value="1"/>
</dbReference>
<dbReference type="Gene3D" id="3.40.50.720">
    <property type="entry name" value="NAD(P)-binding Rossmann-like Domain"/>
    <property type="match status" value="1"/>
</dbReference>
<comment type="caution">
    <text evidence="11">The sequence shown here is derived from an EMBL/GenBank/DDBJ whole genome shotgun (WGS) entry which is preliminary data.</text>
</comment>
<feature type="binding site" evidence="5 6">
    <location>
        <position position="161"/>
    </location>
    <ligand>
        <name>substrate</name>
    </ligand>
</feature>
<keyword evidence="2 5" id="KW-0554">One-carbon metabolism</keyword>
<dbReference type="NCBIfam" id="NF004005">
    <property type="entry name" value="PRK05476.2-3"/>
    <property type="match status" value="1"/>
</dbReference>
<dbReference type="FunFam" id="3.40.50.720:FF:000004">
    <property type="entry name" value="Adenosylhomocysteinase"/>
    <property type="match status" value="1"/>
</dbReference>
<feature type="binding site" evidence="5">
    <location>
        <position position="196"/>
    </location>
    <ligand>
        <name>NAD(+)</name>
        <dbReference type="ChEBI" id="CHEBI:57540"/>
    </ligand>
</feature>
<comment type="catalytic activity">
    <reaction evidence="5 8">
        <text>S-adenosyl-L-homocysteine + H2O = L-homocysteine + adenosine</text>
        <dbReference type="Rhea" id="RHEA:21708"/>
        <dbReference type="ChEBI" id="CHEBI:15377"/>
        <dbReference type="ChEBI" id="CHEBI:16335"/>
        <dbReference type="ChEBI" id="CHEBI:57856"/>
        <dbReference type="ChEBI" id="CHEBI:58199"/>
        <dbReference type="EC" id="3.13.2.1"/>
    </reaction>
</comment>
<dbReference type="GO" id="GO:0006730">
    <property type="term" value="P:one-carbon metabolic process"/>
    <property type="evidence" value="ECO:0007669"/>
    <property type="project" value="UniProtKB-UniRule"/>
</dbReference>
<dbReference type="InterPro" id="IPR020082">
    <property type="entry name" value="S-Ado-L-homoCys_hydrolase_CS"/>
</dbReference>
<evidence type="ECO:0000256" key="4">
    <source>
        <dbReference type="ARBA" id="ARBA00023027"/>
    </source>
</evidence>
<gene>
    <name evidence="5" type="primary">ahcY</name>
    <name evidence="11" type="ORF">CK503_08300</name>
</gene>
<protein>
    <recommendedName>
        <fullName evidence="5">Adenosylhomocysteinase</fullName>
        <ecNumber evidence="5">3.13.2.1</ecNumber>
    </recommendedName>
    <alternativeName>
        <fullName evidence="5">S-adenosyl-L-homocysteine hydrolase</fullName>
        <shortName evidence="5">AdoHcyase</shortName>
    </alternativeName>
</protein>
<dbReference type="Pfam" id="PF05221">
    <property type="entry name" value="AdoHcyase"/>
    <property type="match status" value="2"/>
</dbReference>
<feature type="binding site" evidence="7">
    <location>
        <position position="358"/>
    </location>
    <ligand>
        <name>NAD(+)</name>
        <dbReference type="ChEBI" id="CHEBI:57540"/>
    </ligand>
</feature>
<dbReference type="NCBIfam" id="TIGR00936">
    <property type="entry name" value="ahcY"/>
    <property type="match status" value="1"/>
</dbReference>
<evidence type="ECO:0000256" key="5">
    <source>
        <dbReference type="HAMAP-Rule" id="MF_00563"/>
    </source>
</evidence>
<dbReference type="Pfam" id="PF00670">
    <property type="entry name" value="AdoHcyase_NAD"/>
    <property type="match status" value="1"/>
</dbReference>
<dbReference type="UniPathway" id="UPA00314">
    <property type="reaction ID" value="UER00076"/>
</dbReference>
<dbReference type="GO" id="GO:0005829">
    <property type="term" value="C:cytosol"/>
    <property type="evidence" value="ECO:0007669"/>
    <property type="project" value="TreeGrafter"/>
</dbReference>
<evidence type="ECO:0000259" key="10">
    <source>
        <dbReference type="SMART" id="SM00997"/>
    </source>
</evidence>
<dbReference type="HAMAP" id="MF_00563">
    <property type="entry name" value="AdoHcyase"/>
    <property type="match status" value="1"/>
</dbReference>
<dbReference type="InterPro" id="IPR042172">
    <property type="entry name" value="Adenosylhomocyst_ase-like_sf"/>
</dbReference>
<organism evidence="11 12">
    <name type="scientific">Fodinibius salipaludis</name>
    <dbReference type="NCBI Taxonomy" id="2032627"/>
    <lineage>
        <taxon>Bacteria</taxon>
        <taxon>Pseudomonadati</taxon>
        <taxon>Balneolota</taxon>
        <taxon>Balneolia</taxon>
        <taxon>Balneolales</taxon>
        <taxon>Balneolaceae</taxon>
        <taxon>Fodinibius</taxon>
    </lineage>
</organism>
<evidence type="ECO:0000256" key="1">
    <source>
        <dbReference type="ARBA" id="ARBA00007122"/>
    </source>
</evidence>
<dbReference type="PIRSF" id="PIRSF001109">
    <property type="entry name" value="Ad_hcy_hydrolase"/>
    <property type="match status" value="1"/>
</dbReference>
<dbReference type="PANTHER" id="PTHR23420:SF0">
    <property type="entry name" value="ADENOSYLHOMOCYSTEINASE"/>
    <property type="match status" value="1"/>
</dbReference>
<dbReference type="GO" id="GO:0004013">
    <property type="term" value="F:adenosylhomocysteinase activity"/>
    <property type="evidence" value="ECO:0007669"/>
    <property type="project" value="UniProtKB-UniRule"/>
</dbReference>
<evidence type="ECO:0000256" key="9">
    <source>
        <dbReference type="RuleBase" id="RU004166"/>
    </source>
</evidence>
<evidence type="ECO:0000313" key="11">
    <source>
        <dbReference type="EMBL" id="PAU94205.1"/>
    </source>
</evidence>
<feature type="binding site" evidence="5 7">
    <location>
        <position position="248"/>
    </location>
    <ligand>
        <name>NAD(+)</name>
        <dbReference type="ChEBI" id="CHEBI:57540"/>
    </ligand>
</feature>
<dbReference type="EC" id="3.13.2.1" evidence="5"/>
<feature type="binding site" evidence="5 7">
    <location>
        <position position="351"/>
    </location>
    <ligand>
        <name>NAD(+)</name>
        <dbReference type="ChEBI" id="CHEBI:57540"/>
    </ligand>
</feature>
<comment type="pathway">
    <text evidence="5 8">Amino-acid biosynthesis; L-homocysteine biosynthesis; L-homocysteine from S-adenosyl-L-homocysteine: step 1/1.</text>
</comment>
<dbReference type="SUPFAM" id="SSF51735">
    <property type="entry name" value="NAD(P)-binding Rossmann-fold domains"/>
    <property type="match status" value="1"/>
</dbReference>
<dbReference type="OrthoDB" id="9802717at2"/>
<comment type="function">
    <text evidence="5">May play a key role in the regulation of the intracellular concentration of adenosylhomocysteine.</text>
</comment>
<comment type="similarity">
    <text evidence="1 5 9">Belongs to the adenosylhomocysteinase family.</text>
</comment>
<dbReference type="EMBL" id="NSKE01000005">
    <property type="protein sequence ID" value="PAU94205.1"/>
    <property type="molecule type" value="Genomic_DNA"/>
</dbReference>
<dbReference type="FunFam" id="3.40.50.1480:FF:000004">
    <property type="entry name" value="Adenosylhomocysteinase"/>
    <property type="match status" value="1"/>
</dbReference>
<sequence length="437" mass="48477">MAQKVKEKLPYKVKDIGLAEFGRKEIRLAEAEMPGLMALREEYTDEQPLEGARIAGCLHMTVQTAVLIETLIELGADVQWSSCNIFSTQDHAAAAMAERGVPVYAWKGMNEEEFWWAIEQTLFFEDGEPLNMILDDGGDLTKLVHEDYPELLDGINGISEETTTGVNRLYQMSKNGTLGAPAINVNDSVTKSKFDNKYGCCESCVDAVKRATDIMLAGKVAVVAGYGDVGKGSAASLRGAGARVIVTEIDPICALQAAMEGYEVMKMDDAVKEADIVVTATGNKDIITERHFKNMKDKTIVGNIGHFDNEIDVSWLKENSERDNIKPQVDLFKLDDNGKEIILLSEGRLMNLGNATGHPSFVMSNSFTNQTLAQIALWNRPEDFDMDVSVLPKELDEKVARLHLKKIGVELEELSEEQAEYIDVPKEGPYKPDHYRY</sequence>
<dbReference type="InterPro" id="IPR036291">
    <property type="entry name" value="NAD(P)-bd_dom_sf"/>
</dbReference>